<feature type="non-terminal residue" evidence="1">
    <location>
        <position position="1"/>
    </location>
</feature>
<proteinExistence type="predicted"/>
<accession>A0ACD1HYL7</accession>
<keyword evidence="2" id="KW-1185">Reference proteome</keyword>
<dbReference type="EMBL" id="KZ824600">
    <property type="protein sequence ID" value="RAK83051.1"/>
    <property type="molecule type" value="Genomic_DNA"/>
</dbReference>
<dbReference type="Proteomes" id="UP000249748">
    <property type="component" value="Unassembled WGS sequence"/>
</dbReference>
<gene>
    <name evidence="1" type="ORF">BO79DRAFT_161829</name>
</gene>
<protein>
    <submittedName>
        <fullName evidence="1">Uncharacterized protein</fullName>
    </submittedName>
</protein>
<evidence type="ECO:0000313" key="2">
    <source>
        <dbReference type="Proteomes" id="UP000249748"/>
    </source>
</evidence>
<reference evidence="1" key="1">
    <citation type="submission" date="2018-02" db="EMBL/GenBank/DDBJ databases">
        <title>The genomes of Aspergillus section Nigri reveals drivers in fungal speciation.</title>
        <authorList>
            <consortium name="DOE Joint Genome Institute"/>
            <person name="Vesth T.C."/>
            <person name="Nybo J."/>
            <person name="Theobald S."/>
            <person name="Brandl J."/>
            <person name="Frisvad J.C."/>
            <person name="Nielsen K.F."/>
            <person name="Lyhne E.K."/>
            <person name="Kogle M.E."/>
            <person name="Kuo A."/>
            <person name="Riley R."/>
            <person name="Clum A."/>
            <person name="Nolan M."/>
            <person name="Lipzen A."/>
            <person name="Salamov A."/>
            <person name="Henrissat B."/>
            <person name="Wiebenga A."/>
            <person name="De vries R.P."/>
            <person name="Grigoriev I.V."/>
            <person name="Mortensen U.H."/>
            <person name="Andersen M.R."/>
            <person name="Baker S.E."/>
        </authorList>
    </citation>
    <scope>NUCLEOTIDE SEQUENCE</scope>
    <source>
        <strain evidence="1">CBS 115574</strain>
    </source>
</reference>
<sequence length="101" mass="11350">HKIGMPMVIFLVGCFAWLKYKINNNIFLAAATSCMCIVPYTILFLSGPERVLFPWANMKQKIPSTPNSHEIEQALGQWELANMVHILFPLVGGVMVLVSKM</sequence>
<organism evidence="1 2">
    <name type="scientific">Aspergillus costaricaensis CBS 115574</name>
    <dbReference type="NCBI Taxonomy" id="1448317"/>
    <lineage>
        <taxon>Eukaryota</taxon>
        <taxon>Fungi</taxon>
        <taxon>Dikarya</taxon>
        <taxon>Ascomycota</taxon>
        <taxon>Pezizomycotina</taxon>
        <taxon>Eurotiomycetes</taxon>
        <taxon>Eurotiomycetidae</taxon>
        <taxon>Eurotiales</taxon>
        <taxon>Aspergillaceae</taxon>
        <taxon>Aspergillus</taxon>
        <taxon>Aspergillus subgen. Circumdati</taxon>
    </lineage>
</organism>
<name>A0ACD1HYL7_9EURO</name>
<evidence type="ECO:0000313" key="1">
    <source>
        <dbReference type="EMBL" id="RAK83051.1"/>
    </source>
</evidence>